<protein>
    <submittedName>
        <fullName evidence="2">Uncharacterized protein</fullName>
    </submittedName>
</protein>
<dbReference type="EMBL" id="JAOYFB010000007">
    <property type="protein sequence ID" value="KAK4017508.1"/>
    <property type="molecule type" value="Genomic_DNA"/>
</dbReference>
<dbReference type="Proteomes" id="UP001234178">
    <property type="component" value="Unassembled WGS sequence"/>
</dbReference>
<evidence type="ECO:0000256" key="1">
    <source>
        <dbReference type="SAM" id="MobiDB-lite"/>
    </source>
</evidence>
<evidence type="ECO:0000313" key="3">
    <source>
        <dbReference type="Proteomes" id="UP001234178"/>
    </source>
</evidence>
<gene>
    <name evidence="2" type="ORF">OUZ56_032921</name>
</gene>
<dbReference type="PANTHER" id="PTHR33194:SF4">
    <property type="entry name" value="CCHC-TYPE DOMAIN-CONTAINING PROTEIN"/>
    <property type="match status" value="1"/>
</dbReference>
<reference evidence="2 3" key="1">
    <citation type="journal article" date="2023" name="Nucleic Acids Res.">
        <title>The hologenome of Daphnia magna reveals possible DNA methylation and microbiome-mediated evolution of the host genome.</title>
        <authorList>
            <person name="Chaturvedi A."/>
            <person name="Li X."/>
            <person name="Dhandapani V."/>
            <person name="Marshall H."/>
            <person name="Kissane S."/>
            <person name="Cuenca-Cambronero M."/>
            <person name="Asole G."/>
            <person name="Calvet F."/>
            <person name="Ruiz-Romero M."/>
            <person name="Marangio P."/>
            <person name="Guigo R."/>
            <person name="Rago D."/>
            <person name="Mirbahai L."/>
            <person name="Eastwood N."/>
            <person name="Colbourne J.K."/>
            <person name="Zhou J."/>
            <person name="Mallon E."/>
            <person name="Orsini L."/>
        </authorList>
    </citation>
    <scope>NUCLEOTIDE SEQUENCE [LARGE SCALE GENOMIC DNA]</scope>
    <source>
        <strain evidence="2">LRV0_1</strain>
    </source>
</reference>
<dbReference type="PANTHER" id="PTHR33194">
    <property type="entry name" value="ZINC KNUCKLE DOMAINCONTAINING PROTEIN"/>
    <property type="match status" value="1"/>
</dbReference>
<accession>A0ABQ9ZX75</accession>
<comment type="caution">
    <text evidence="2">The sequence shown here is derived from an EMBL/GenBank/DDBJ whole genome shotgun (WGS) entry which is preliminary data.</text>
</comment>
<organism evidence="2 3">
    <name type="scientific">Daphnia magna</name>
    <dbReference type="NCBI Taxonomy" id="35525"/>
    <lineage>
        <taxon>Eukaryota</taxon>
        <taxon>Metazoa</taxon>
        <taxon>Ecdysozoa</taxon>
        <taxon>Arthropoda</taxon>
        <taxon>Crustacea</taxon>
        <taxon>Branchiopoda</taxon>
        <taxon>Diplostraca</taxon>
        <taxon>Cladocera</taxon>
        <taxon>Anomopoda</taxon>
        <taxon>Daphniidae</taxon>
        <taxon>Daphnia</taxon>
    </lineage>
</organism>
<evidence type="ECO:0000313" key="2">
    <source>
        <dbReference type="EMBL" id="KAK4017508.1"/>
    </source>
</evidence>
<sequence>MPKRTNPWLPICPRDPSRRLHPLQELSNVPVETFPTPASSLESGTSFVGEALNFEGSILKDHLTEEADSQGESVKTARDSDSDSETEVVLRAASPVVPVGGLQFIVPSRHILQPQRQAMAAVKKFISPPIFRGSPDEYARQWINSSSHLELNIDLQHHIQKGYSYAIDNDVNIHRQLEHKLNCLGYCTWTLLQETGSYEQESRTTGKIRRKTCCRRISATPAVTGLRSMFQTEFQPDNYDLFQETRLRSRTQGIDVPAVRYYYEILNLCRLVDSNMSEAHRL</sequence>
<proteinExistence type="predicted"/>
<name>A0ABQ9ZX75_9CRUS</name>
<keyword evidence="3" id="KW-1185">Reference proteome</keyword>
<feature type="region of interest" description="Disordered" evidence="1">
    <location>
        <begin position="64"/>
        <end position="85"/>
    </location>
</feature>